<dbReference type="OrthoDB" id="3065091at2759"/>
<dbReference type="GO" id="GO:0006515">
    <property type="term" value="P:protein quality control for misfolded or incompletely synthesized proteins"/>
    <property type="evidence" value="ECO:0007669"/>
    <property type="project" value="TreeGrafter"/>
</dbReference>
<dbReference type="InterPro" id="IPR003111">
    <property type="entry name" value="Lon_prtase_N"/>
</dbReference>
<dbReference type="EMBL" id="JAACJK010000231">
    <property type="protein sequence ID" value="KAF5309788.1"/>
    <property type="molecule type" value="Genomic_DNA"/>
</dbReference>
<dbReference type="GO" id="GO:0004252">
    <property type="term" value="F:serine-type endopeptidase activity"/>
    <property type="evidence" value="ECO:0007669"/>
    <property type="project" value="InterPro"/>
</dbReference>
<name>A0A8H5ASK0_9AGAR</name>
<organism evidence="3 4">
    <name type="scientific">Ephemerocybe angulata</name>
    <dbReference type="NCBI Taxonomy" id="980116"/>
    <lineage>
        <taxon>Eukaryota</taxon>
        <taxon>Fungi</taxon>
        <taxon>Dikarya</taxon>
        <taxon>Basidiomycota</taxon>
        <taxon>Agaricomycotina</taxon>
        <taxon>Agaricomycetes</taxon>
        <taxon>Agaricomycetidae</taxon>
        <taxon>Agaricales</taxon>
        <taxon>Agaricineae</taxon>
        <taxon>Psathyrellaceae</taxon>
        <taxon>Ephemerocybe</taxon>
    </lineage>
</organism>
<protein>
    <recommendedName>
        <fullName evidence="2">Lon N-terminal domain-containing protein</fullName>
    </recommendedName>
</protein>
<evidence type="ECO:0000259" key="2">
    <source>
        <dbReference type="PROSITE" id="PS51787"/>
    </source>
</evidence>
<feature type="region of interest" description="Disordered" evidence="1">
    <location>
        <begin position="363"/>
        <end position="382"/>
    </location>
</feature>
<dbReference type="AlphaFoldDB" id="A0A8H5ASK0"/>
<dbReference type="PANTHER" id="PTHR43718:SF2">
    <property type="entry name" value="LON PROTEASE HOMOLOG, MITOCHONDRIAL"/>
    <property type="match status" value="1"/>
</dbReference>
<dbReference type="GO" id="GO:0004176">
    <property type="term" value="F:ATP-dependent peptidase activity"/>
    <property type="evidence" value="ECO:0007669"/>
    <property type="project" value="InterPro"/>
</dbReference>
<dbReference type="GO" id="GO:0005524">
    <property type="term" value="F:ATP binding"/>
    <property type="evidence" value="ECO:0007669"/>
    <property type="project" value="InterPro"/>
</dbReference>
<gene>
    <name evidence="3" type="ORF">D9611_013621</name>
</gene>
<dbReference type="Proteomes" id="UP000541558">
    <property type="component" value="Unassembled WGS sequence"/>
</dbReference>
<feature type="domain" description="Lon N-terminal" evidence="2">
    <location>
        <begin position="243"/>
        <end position="478"/>
    </location>
</feature>
<reference evidence="3 4" key="1">
    <citation type="journal article" date="2020" name="ISME J.">
        <title>Uncovering the hidden diversity of litter-decomposition mechanisms in mushroom-forming fungi.</title>
        <authorList>
            <person name="Floudas D."/>
            <person name="Bentzer J."/>
            <person name="Ahren D."/>
            <person name="Johansson T."/>
            <person name="Persson P."/>
            <person name="Tunlid A."/>
        </authorList>
    </citation>
    <scope>NUCLEOTIDE SEQUENCE [LARGE SCALE GENOMIC DNA]</scope>
    <source>
        <strain evidence="3 4">CBS 175.51</strain>
    </source>
</reference>
<dbReference type="Pfam" id="PF02190">
    <property type="entry name" value="LON_substr_bdg"/>
    <property type="match status" value="1"/>
</dbReference>
<feature type="region of interest" description="Disordered" evidence="1">
    <location>
        <begin position="154"/>
        <end position="233"/>
    </location>
</feature>
<dbReference type="InterPro" id="IPR027065">
    <property type="entry name" value="Lon_Prtase"/>
</dbReference>
<evidence type="ECO:0000256" key="1">
    <source>
        <dbReference type="SAM" id="MobiDB-lite"/>
    </source>
</evidence>
<evidence type="ECO:0000313" key="3">
    <source>
        <dbReference type="EMBL" id="KAF5309788.1"/>
    </source>
</evidence>
<sequence length="555" mass="61053">MRRREDTVPFLRPGDVEIRAATASGGGGAGKRWQMDVEKRDRIDRRGCFPVFPQHRSRAQPQSNLSFGGPGPRLPSLPSFPPPSLPRSLPRVQRLLISAEFAIVFARGFYVFVLPSLQVVHADWRSAARPEPSSPIHYPLFHLLRTSYPRWINSKTGQDDADGSVPVSEDGAKNESELQKEGESEEPVKETETPKSSEEASSALESSPSEGAPAPPSSSSTPPASNTDSDSVIKPTIPSSYLYTLLSLTIARRPLFPGFYKAVVIRNPAVVAAIKEILKRGQPYLGAFLLKEKENKDMESTEEDDKDIIDGLDESILTGKSAVLQEEALTAVLYPHRRIRITELVQPGTAIVKVDEADITEALSTPPAEPVEGTEETTASSPTSFLKEYPISLVRITNLPTEPYTKDNQHIRAFTSEIITNFSINQVTSTNIFDEPDKLADLAAAVSSGEPQELQDVLESTQVEDRLRRALLVLKKELINAELQSKLARDVAGTLTVRLRQREYYFMEHELGLEGSPSLLLLGVSSSIVARRAEGRHSVPPVAEAVYTTTSILRE</sequence>
<feature type="compositionally biased region" description="Low complexity" evidence="1">
    <location>
        <begin position="199"/>
        <end position="225"/>
    </location>
</feature>
<feature type="compositionally biased region" description="Basic and acidic residues" evidence="1">
    <location>
        <begin position="170"/>
        <end position="198"/>
    </location>
</feature>
<feature type="compositionally biased region" description="Pro residues" evidence="1">
    <location>
        <begin position="72"/>
        <end position="82"/>
    </location>
</feature>
<evidence type="ECO:0000313" key="4">
    <source>
        <dbReference type="Proteomes" id="UP000541558"/>
    </source>
</evidence>
<dbReference type="GO" id="GO:0051131">
    <property type="term" value="P:chaperone-mediated protein complex assembly"/>
    <property type="evidence" value="ECO:0007669"/>
    <property type="project" value="TreeGrafter"/>
</dbReference>
<dbReference type="GO" id="GO:0003697">
    <property type="term" value="F:single-stranded DNA binding"/>
    <property type="evidence" value="ECO:0007669"/>
    <property type="project" value="TreeGrafter"/>
</dbReference>
<dbReference type="PROSITE" id="PS51787">
    <property type="entry name" value="LON_N"/>
    <property type="match status" value="1"/>
</dbReference>
<dbReference type="PANTHER" id="PTHR43718">
    <property type="entry name" value="LON PROTEASE"/>
    <property type="match status" value="1"/>
</dbReference>
<dbReference type="GO" id="GO:0007005">
    <property type="term" value="P:mitochondrion organization"/>
    <property type="evidence" value="ECO:0007669"/>
    <property type="project" value="TreeGrafter"/>
</dbReference>
<keyword evidence="4" id="KW-1185">Reference proteome</keyword>
<dbReference type="GO" id="GO:0005759">
    <property type="term" value="C:mitochondrial matrix"/>
    <property type="evidence" value="ECO:0007669"/>
    <property type="project" value="TreeGrafter"/>
</dbReference>
<accession>A0A8H5ASK0</accession>
<dbReference type="Gene3D" id="1.20.58.1480">
    <property type="match status" value="1"/>
</dbReference>
<proteinExistence type="predicted"/>
<comment type="caution">
    <text evidence="3">The sequence shown here is derived from an EMBL/GenBank/DDBJ whole genome shotgun (WGS) entry which is preliminary data.</text>
</comment>
<dbReference type="SMART" id="SM00464">
    <property type="entry name" value="LON"/>
    <property type="match status" value="1"/>
</dbReference>
<feature type="region of interest" description="Disordered" evidence="1">
    <location>
        <begin position="53"/>
        <end position="82"/>
    </location>
</feature>